<dbReference type="EMBL" id="JAUJEA010000002">
    <property type="protein sequence ID" value="MDN5200861.1"/>
    <property type="molecule type" value="Genomic_DNA"/>
</dbReference>
<gene>
    <name evidence="1" type="ORF">QQ008_05800</name>
</gene>
<sequence>MKKVSIVIIIFSFLYPGCSNDLEIKFSLAGQTFDHLFFETKQACLDAQPYPDFFLNCHQSLEFLDGREAHITFTDIINKVSYSFHRNQIVLSPKGSTEFTNRIVFDIIDENTLRLTTDDTIWKRRKGESIWD</sequence>
<evidence type="ECO:0000313" key="1">
    <source>
        <dbReference type="EMBL" id="MDN5200861.1"/>
    </source>
</evidence>
<accession>A0ABT8KJH6</accession>
<organism evidence="1 2">
    <name type="scientific">Splendidivirga corallicola</name>
    <dbReference type="NCBI Taxonomy" id="3051826"/>
    <lineage>
        <taxon>Bacteria</taxon>
        <taxon>Pseudomonadati</taxon>
        <taxon>Bacteroidota</taxon>
        <taxon>Cytophagia</taxon>
        <taxon>Cytophagales</taxon>
        <taxon>Splendidivirgaceae</taxon>
        <taxon>Splendidivirga</taxon>
    </lineage>
</organism>
<evidence type="ECO:0000313" key="2">
    <source>
        <dbReference type="Proteomes" id="UP001172082"/>
    </source>
</evidence>
<dbReference type="Proteomes" id="UP001172082">
    <property type="component" value="Unassembled WGS sequence"/>
</dbReference>
<proteinExistence type="predicted"/>
<keyword evidence="2" id="KW-1185">Reference proteome</keyword>
<dbReference type="RefSeq" id="WP_346750891.1">
    <property type="nucleotide sequence ID" value="NZ_JAUJEA010000002.1"/>
</dbReference>
<evidence type="ECO:0008006" key="3">
    <source>
        <dbReference type="Google" id="ProtNLM"/>
    </source>
</evidence>
<reference evidence="1" key="1">
    <citation type="submission" date="2023-06" db="EMBL/GenBank/DDBJ databases">
        <title>Genomic of Parafulvivirga corallium.</title>
        <authorList>
            <person name="Wang G."/>
        </authorList>
    </citation>
    <scope>NUCLEOTIDE SEQUENCE</scope>
    <source>
        <strain evidence="1">BMA10</strain>
    </source>
</reference>
<comment type="caution">
    <text evidence="1">The sequence shown here is derived from an EMBL/GenBank/DDBJ whole genome shotgun (WGS) entry which is preliminary data.</text>
</comment>
<name>A0ABT8KJH6_9BACT</name>
<protein>
    <recommendedName>
        <fullName evidence="3">Lipoprotein</fullName>
    </recommendedName>
</protein>